<dbReference type="SUPFAM" id="SSF140586">
    <property type="entry name" value="Dcp2 domain-like"/>
    <property type="match status" value="1"/>
</dbReference>
<dbReference type="EMBL" id="CAJNIZ010043802">
    <property type="protein sequence ID" value="CAE7669185.1"/>
    <property type="molecule type" value="Genomic_DNA"/>
</dbReference>
<feature type="non-terminal residue" evidence="3">
    <location>
        <position position="1"/>
    </location>
</feature>
<name>A0A812W7T2_SYMPI</name>
<evidence type="ECO:0000313" key="3">
    <source>
        <dbReference type="EMBL" id="CAE7669185.1"/>
    </source>
</evidence>
<dbReference type="InterPro" id="IPR000086">
    <property type="entry name" value="NUDIX_hydrolase_dom"/>
</dbReference>
<dbReference type="Gene3D" id="3.90.79.10">
    <property type="entry name" value="Nucleoside Triphosphate Pyrophosphohydrolase"/>
    <property type="match status" value="1"/>
</dbReference>
<dbReference type="GO" id="GO:0030145">
    <property type="term" value="F:manganese ion binding"/>
    <property type="evidence" value="ECO:0007669"/>
    <property type="project" value="InterPro"/>
</dbReference>
<protein>
    <submittedName>
        <fullName evidence="3">DCP2 protein</fullName>
    </submittedName>
</protein>
<dbReference type="InterPro" id="IPR015797">
    <property type="entry name" value="NUDIX_hydrolase-like_dom_sf"/>
</dbReference>
<comment type="caution">
    <text evidence="3">The sequence shown here is derived from an EMBL/GenBank/DDBJ whole genome shotgun (WGS) entry which is preliminary data.</text>
</comment>
<dbReference type="PANTHER" id="PTHR23114">
    <property type="entry name" value="M7GPPPN-MRNA HYDROLASE"/>
    <property type="match status" value="1"/>
</dbReference>
<dbReference type="InterPro" id="IPR036189">
    <property type="entry name" value="DCP2_BoxA_sf"/>
</dbReference>
<dbReference type="GO" id="GO:0000290">
    <property type="term" value="P:deadenylation-dependent decapping of nuclear-transcribed mRNA"/>
    <property type="evidence" value="ECO:0007669"/>
    <property type="project" value="TreeGrafter"/>
</dbReference>
<evidence type="ECO:0000256" key="1">
    <source>
        <dbReference type="ARBA" id="ARBA00022801"/>
    </source>
</evidence>
<feature type="domain" description="Nudix hydrolase" evidence="2">
    <location>
        <begin position="82"/>
        <end position="212"/>
    </location>
</feature>
<accession>A0A812W7T2</accession>
<evidence type="ECO:0000313" key="4">
    <source>
        <dbReference type="Proteomes" id="UP000649617"/>
    </source>
</evidence>
<dbReference type="OrthoDB" id="444074at2759"/>
<organism evidence="3 4">
    <name type="scientific">Symbiodinium pilosum</name>
    <name type="common">Dinoflagellate</name>
    <dbReference type="NCBI Taxonomy" id="2952"/>
    <lineage>
        <taxon>Eukaryota</taxon>
        <taxon>Sar</taxon>
        <taxon>Alveolata</taxon>
        <taxon>Dinophyceae</taxon>
        <taxon>Suessiales</taxon>
        <taxon>Symbiodiniaceae</taxon>
        <taxon>Symbiodinium</taxon>
    </lineage>
</organism>
<dbReference type="GO" id="GO:0003723">
    <property type="term" value="F:RNA binding"/>
    <property type="evidence" value="ECO:0007669"/>
    <property type="project" value="InterPro"/>
</dbReference>
<dbReference type="Pfam" id="PF00293">
    <property type="entry name" value="NUDIX"/>
    <property type="match status" value="1"/>
</dbReference>
<reference evidence="3" key="1">
    <citation type="submission" date="2021-02" db="EMBL/GenBank/DDBJ databases">
        <authorList>
            <person name="Dougan E. K."/>
            <person name="Rhodes N."/>
            <person name="Thang M."/>
            <person name="Chan C."/>
        </authorList>
    </citation>
    <scope>NUCLEOTIDE SEQUENCE</scope>
</reference>
<keyword evidence="1" id="KW-0378">Hydrolase</keyword>
<dbReference type="GO" id="GO:0005737">
    <property type="term" value="C:cytoplasm"/>
    <property type="evidence" value="ECO:0007669"/>
    <property type="project" value="TreeGrafter"/>
</dbReference>
<proteinExistence type="predicted"/>
<feature type="non-terminal residue" evidence="3">
    <location>
        <position position="245"/>
    </location>
</feature>
<dbReference type="InterPro" id="IPR020084">
    <property type="entry name" value="NUDIX_hydrolase_CS"/>
</dbReference>
<dbReference type="PANTHER" id="PTHR23114:SF17">
    <property type="entry name" value="M7GPPPN-MRNA HYDROLASE"/>
    <property type="match status" value="1"/>
</dbReference>
<dbReference type="SUPFAM" id="SSF55811">
    <property type="entry name" value="Nudix"/>
    <property type="match status" value="1"/>
</dbReference>
<keyword evidence="4" id="KW-1185">Reference proteome</keyword>
<dbReference type="Gene3D" id="1.10.10.1050">
    <property type="entry name" value="Dcp2, box A domain"/>
    <property type="match status" value="1"/>
</dbReference>
<gene>
    <name evidence="3" type="primary">DCP2</name>
    <name evidence="3" type="ORF">SPIL2461_LOCUS18406</name>
</gene>
<dbReference type="GO" id="GO:0016787">
    <property type="term" value="F:hydrolase activity"/>
    <property type="evidence" value="ECO:0007669"/>
    <property type="project" value="UniProtKB-KW"/>
</dbReference>
<dbReference type="AlphaFoldDB" id="A0A812W7T2"/>
<dbReference type="PROSITE" id="PS51462">
    <property type="entry name" value="NUDIX"/>
    <property type="match status" value="1"/>
</dbReference>
<dbReference type="Proteomes" id="UP000649617">
    <property type="component" value="Unassembled WGS sequence"/>
</dbReference>
<evidence type="ECO:0000259" key="2">
    <source>
        <dbReference type="PROSITE" id="PS51462"/>
    </source>
</evidence>
<dbReference type="PROSITE" id="PS00893">
    <property type="entry name" value="NUDIX_BOX"/>
    <property type="match status" value="1"/>
</dbReference>
<sequence length="245" mass="27796">EALQQCAARVEAKAPKHPDALCLSLQEAYWSYLDETVDAAKGHFPHLQPSAFVELLLEVSEALSSHGTEIAQCFRDWRQKRLAQPRCGAVILDESLEKCLMVQAHSSNLWFFPSGKLEENETEVQGAIREVWEEIGLDITHRVDERQYLKAIVPDNGRAIPVKLFVLVGLPEKAELKPQAKKEITAISWVRNSKLPGWESGSQTSKTMRFLNMEHFAPQLRRLVNEMREGIPREKALAGGWLDMR</sequence>